<keyword evidence="4" id="KW-1185">Reference proteome</keyword>
<dbReference type="EMBL" id="JBHUIP010000009">
    <property type="protein sequence ID" value="MFD2263182.1"/>
    <property type="molecule type" value="Genomic_DNA"/>
</dbReference>
<feature type="region of interest" description="Disordered" evidence="1">
    <location>
        <begin position="44"/>
        <end position="82"/>
    </location>
</feature>
<feature type="compositionally biased region" description="Basic and acidic residues" evidence="1">
    <location>
        <begin position="44"/>
        <end position="60"/>
    </location>
</feature>
<evidence type="ECO:0000313" key="3">
    <source>
        <dbReference type="EMBL" id="MFD2263182.1"/>
    </source>
</evidence>
<comment type="caution">
    <text evidence="3">The sequence shown here is derived from an EMBL/GenBank/DDBJ whole genome shotgun (WGS) entry which is preliminary data.</text>
</comment>
<organism evidence="3 4">
    <name type="scientific">Lacibacterium aquatile</name>
    <dbReference type="NCBI Taxonomy" id="1168082"/>
    <lineage>
        <taxon>Bacteria</taxon>
        <taxon>Pseudomonadati</taxon>
        <taxon>Pseudomonadota</taxon>
        <taxon>Alphaproteobacteria</taxon>
        <taxon>Rhodospirillales</taxon>
        <taxon>Rhodospirillaceae</taxon>
    </lineage>
</organism>
<evidence type="ECO:0000256" key="1">
    <source>
        <dbReference type="SAM" id="MobiDB-lite"/>
    </source>
</evidence>
<name>A0ABW5DPX6_9PROT</name>
<keyword evidence="2" id="KW-1133">Transmembrane helix</keyword>
<dbReference type="Proteomes" id="UP001597295">
    <property type="component" value="Unassembled WGS sequence"/>
</dbReference>
<evidence type="ECO:0000313" key="4">
    <source>
        <dbReference type="Proteomes" id="UP001597295"/>
    </source>
</evidence>
<protein>
    <submittedName>
        <fullName evidence="3">Uncharacterized protein</fullName>
    </submittedName>
</protein>
<sequence>MADDTRGVSRLLVLGAGIILGYAAALYRRPSGFPARLRAEPPEWISDYRKQPDGTIHPDDLVDGTGEDSFPASDPPSFNRFA</sequence>
<keyword evidence="2" id="KW-0812">Transmembrane</keyword>
<accession>A0ABW5DPX6</accession>
<proteinExistence type="predicted"/>
<feature type="transmembrane region" description="Helical" evidence="2">
    <location>
        <begin position="12"/>
        <end position="28"/>
    </location>
</feature>
<dbReference type="RefSeq" id="WP_379876157.1">
    <property type="nucleotide sequence ID" value="NZ_JBHUIP010000009.1"/>
</dbReference>
<keyword evidence="2" id="KW-0472">Membrane</keyword>
<reference evidence="4" key="1">
    <citation type="journal article" date="2019" name="Int. J. Syst. Evol. Microbiol.">
        <title>The Global Catalogue of Microorganisms (GCM) 10K type strain sequencing project: providing services to taxonomists for standard genome sequencing and annotation.</title>
        <authorList>
            <consortium name="The Broad Institute Genomics Platform"/>
            <consortium name="The Broad Institute Genome Sequencing Center for Infectious Disease"/>
            <person name="Wu L."/>
            <person name="Ma J."/>
        </authorList>
    </citation>
    <scope>NUCLEOTIDE SEQUENCE [LARGE SCALE GENOMIC DNA]</scope>
    <source>
        <strain evidence="4">CGMCC 1.19062</strain>
    </source>
</reference>
<gene>
    <name evidence="3" type="ORF">ACFSM5_09810</name>
</gene>
<evidence type="ECO:0000256" key="2">
    <source>
        <dbReference type="SAM" id="Phobius"/>
    </source>
</evidence>